<dbReference type="PANTHER" id="PTHR43019">
    <property type="entry name" value="SERINE ENDOPROTEASE DEGS"/>
    <property type="match status" value="1"/>
</dbReference>
<feature type="coiled-coil region" evidence="1">
    <location>
        <begin position="68"/>
        <end position="99"/>
    </location>
</feature>
<organism evidence="3 4">
    <name type="scientific">Strawberry lethal yellows phytoplasma (CPA) str. NZSb11</name>
    <dbReference type="NCBI Taxonomy" id="980422"/>
    <lineage>
        <taxon>Bacteria</taxon>
        <taxon>Bacillati</taxon>
        <taxon>Mycoplasmatota</taxon>
        <taxon>Mollicutes</taxon>
        <taxon>Acholeplasmatales</taxon>
        <taxon>Acholeplasmataceae</taxon>
        <taxon>Candidatus Phytoplasma</taxon>
        <taxon>16SrXII (Stolbur group)</taxon>
    </lineage>
</organism>
<dbReference type="InterPro" id="IPR001940">
    <property type="entry name" value="Peptidase_S1C"/>
</dbReference>
<dbReference type="PRINTS" id="PR00834">
    <property type="entry name" value="PROTEASES2C"/>
</dbReference>
<feature type="transmembrane region" description="Helical" evidence="2">
    <location>
        <begin position="936"/>
        <end position="956"/>
    </location>
</feature>
<keyword evidence="2" id="KW-0812">Transmembrane</keyword>
<accession>R4S1U1</accession>
<dbReference type="PATRIC" id="fig|980422.3.peg.806"/>
<keyword evidence="2" id="KW-1133">Transmembrane helix</keyword>
<dbReference type="Gene3D" id="2.40.10.10">
    <property type="entry name" value="Trypsin-like serine proteases"/>
    <property type="match status" value="2"/>
</dbReference>
<dbReference type="InterPro" id="IPR043504">
    <property type="entry name" value="Peptidase_S1_PA_chymotrypsin"/>
</dbReference>
<protein>
    <recommendedName>
        <fullName evidence="5">Serine protease</fullName>
    </recommendedName>
</protein>
<dbReference type="EMBL" id="CP002548">
    <property type="protein sequence ID" value="AGL90789.1"/>
    <property type="molecule type" value="Genomic_DNA"/>
</dbReference>
<dbReference type="Pfam" id="PF13365">
    <property type="entry name" value="Trypsin_2"/>
    <property type="match status" value="1"/>
</dbReference>
<dbReference type="InterPro" id="IPR009003">
    <property type="entry name" value="Peptidase_S1_PA"/>
</dbReference>
<dbReference type="AlphaFoldDB" id="R4S1U1"/>
<evidence type="ECO:0000313" key="4">
    <source>
        <dbReference type="Proteomes" id="UP000013941"/>
    </source>
</evidence>
<dbReference type="Proteomes" id="UP000013941">
    <property type="component" value="Chromosome"/>
</dbReference>
<reference evidence="3 4" key="1">
    <citation type="journal article" date="2013" name="BMC Genomics">
        <title>Comparison of the complete genome sequence of two closely related isolates of 'Candidatus Phytoplasma australiense' reveals genome plasticity.</title>
        <authorList>
            <person name="Andersen M.T."/>
            <person name="Liefting L.W."/>
            <person name="Havukkala I."/>
            <person name="Beever R.E."/>
        </authorList>
    </citation>
    <scope>NUCLEOTIDE SEQUENCE [LARGE SCALE GENOMIC DNA]</scope>
    <source>
        <strain evidence="3 4">NZSb11</strain>
    </source>
</reference>
<sequence length="968" mass="113257">MINIKKRVTIKLKRINYYRKFVLFFGISLFLFIGFIQLINYPRNTCTHHNSLLSSSSKINLKTNLSDNKELELQKKQFKVQLRAEEEEQAKKIKNNRNKLCLLKSSNNELALGVIVDKEEDDLLKKYWVLAPKNTTPFPKENTAVLNVTIQFMDKIDNEKGQWIKEDALPEKLEKFRDNFDILFFKTKKDYEINPIRKNEYYQGQRLQTFVLNPYALVVFQESYVSENYLLKQDENTPIPVFGRNHSLNKQTVFFTEEGDLVGFLAPAQNKNEKGVKYLKVIPPLDLNNQLEERKNQQKIALNTPQKQEGSKTNSKDFQLLIENLNKITVCINTGSSLGTGIIVKKEDNKYEGNKYYVLTNRHVIESFWNKKIKNPYDRHLIALTNPKIKGFKDVPAELFAVIGNNREYDDIAILTFKTRNAIKDIDENIEKYIDFEEDSKINITQGEIVYALGCQKGFQEKIQHLSFFEWFFELQPPEREGKYKQNLFKQGIISYFNEREINSDMTLDPGNSGGPLFNSQGQLIGINKSFYKNIRISQSININHVKKQFYTILEAKKKKNVPIFDLQEENNKMTKDKIEELTKGVFKKEINHQIPLEDFYFFIENSKDKKITFKSSDKNDFDDFLTIQLHGLESLQFVASPLSKNNLVEISLGLKENIYFLRSKIYSYTNKSSPIYEETIRIKREDANKLFLVFNIKHLSKENLLQKQKDELSQKQTLIKNKDITFIKKEILQALVLCQNNHNNSLGVIIKKEVLNDRNNNFLYTVVCKKNNFFNLFSPETKITLQTPYGLQDEEGKCICINNLNYITFISDNNYPVVETNFNEKDLLLGEALYLISDCNDVSDKALAPHIFQSHLAVEINPANPQIMVDTTFLKEFFITEDNEHYNNWFIFNSQGNLINVCDKKDIAKIDKQNFPFIVFPKMNLTSKWFCHVNFIKVCIFIFWTFLCVVVFAIMDYQNEKKGKYYL</sequence>
<name>R4S1U1_PHYAS</name>
<keyword evidence="4" id="KW-1185">Reference proteome</keyword>
<keyword evidence="1" id="KW-0175">Coiled coil</keyword>
<proteinExistence type="predicted"/>
<keyword evidence="2" id="KW-0472">Membrane</keyword>
<gene>
    <name evidence="3" type="ORF">SLY_0874</name>
</gene>
<dbReference type="GO" id="GO:0006508">
    <property type="term" value="P:proteolysis"/>
    <property type="evidence" value="ECO:0007669"/>
    <property type="project" value="InterPro"/>
</dbReference>
<evidence type="ECO:0000313" key="3">
    <source>
        <dbReference type="EMBL" id="AGL90789.1"/>
    </source>
</evidence>
<dbReference type="GO" id="GO:0004252">
    <property type="term" value="F:serine-type endopeptidase activity"/>
    <property type="evidence" value="ECO:0007669"/>
    <property type="project" value="InterPro"/>
</dbReference>
<dbReference type="KEGG" id="nzs:SLY_0874"/>
<evidence type="ECO:0008006" key="5">
    <source>
        <dbReference type="Google" id="ProtNLM"/>
    </source>
</evidence>
<evidence type="ECO:0000256" key="2">
    <source>
        <dbReference type="SAM" id="Phobius"/>
    </source>
</evidence>
<dbReference type="PANTHER" id="PTHR43019:SF23">
    <property type="entry name" value="PROTEASE DO-LIKE 5, CHLOROPLASTIC"/>
    <property type="match status" value="1"/>
</dbReference>
<dbReference type="HOGENOM" id="CLU_294035_0_0_14"/>
<feature type="transmembrane region" description="Helical" evidence="2">
    <location>
        <begin position="21"/>
        <end position="41"/>
    </location>
</feature>
<evidence type="ECO:0000256" key="1">
    <source>
        <dbReference type="SAM" id="Coils"/>
    </source>
</evidence>
<dbReference type="SUPFAM" id="SSF50494">
    <property type="entry name" value="Trypsin-like serine proteases"/>
    <property type="match status" value="1"/>
</dbReference>